<dbReference type="PANTHER" id="PTHR45957">
    <property type="entry name" value="ANAPHASE-PROMOTING COMPLEX SUBUNIT 2"/>
    <property type="match status" value="1"/>
</dbReference>
<dbReference type="Gene3D" id="3.30.230.130">
    <property type="entry name" value="Cullin, Chain C, Domain 2"/>
    <property type="match status" value="1"/>
</dbReference>
<reference evidence="4 5" key="1">
    <citation type="journal article" date="2021" name="Nat. Plants">
        <title>The Taxus genome provides insights into paclitaxel biosynthesis.</title>
        <authorList>
            <person name="Xiong X."/>
            <person name="Gou J."/>
            <person name="Liao Q."/>
            <person name="Li Y."/>
            <person name="Zhou Q."/>
            <person name="Bi G."/>
            <person name="Li C."/>
            <person name="Du R."/>
            <person name="Wang X."/>
            <person name="Sun T."/>
            <person name="Guo L."/>
            <person name="Liang H."/>
            <person name="Lu P."/>
            <person name="Wu Y."/>
            <person name="Zhang Z."/>
            <person name="Ro D.K."/>
            <person name="Shang Y."/>
            <person name="Huang S."/>
            <person name="Yan J."/>
        </authorList>
    </citation>
    <scope>NUCLEOTIDE SEQUENCE [LARGE SCALE GENOMIC DNA]</scope>
    <source>
        <strain evidence="4">Ta-2019</strain>
    </source>
</reference>
<protein>
    <recommendedName>
        <fullName evidence="3">Cullin family profile domain-containing protein</fullName>
    </recommendedName>
</protein>
<dbReference type="InterPro" id="IPR059120">
    <property type="entry name" value="Cullin-like_AB"/>
</dbReference>
<comment type="similarity">
    <text evidence="1">Belongs to the cullin family.</text>
</comment>
<feature type="non-terminal residue" evidence="4">
    <location>
        <position position="1"/>
    </location>
</feature>
<sequence>MAVEMDMFVSLEATDNNSVGDIARNWQVFSEVTKNLLHSEDMDPCQGIFIGSVKALVGYGLGSLVEDYFLQALEEMYKKTHALTFWRHFDEYLKLGVSRNNCRESKLIDDWVEETLSKALEEICMAKRLQQKCLAILQHTLQSCTESTFLRIPKVKAYGADLLLRYQSMVSSLLLTTLPRHFPEILHLYFKARLEEFTESVEKKTEETNQGDSTEDNEMETIQNGSSGLIDEMEVDDSNESETCSEYCEVIDKGWISKVGRVMHNLRELGFTSMTEEAYASAIFSLLKTKVQSLAREDHLTSVLEPIRKWIQAVPLRFLRMVLPYLCVPSNQDRDRGPSAYTSPLASCPLLWFSGRETASERITRWHLRLEYFAYETLQDLRIGQLFDIIIDYPESEDAIKDLKQCLDNTGQHAKLVESFLSALRYRLLIAGASTNDILEQYVSTIKALRTMDPTGVFLEAVGQPIGEYLRGRKDASKCIVAMLTDTTGGENSSGDLNEGISLLEELSRDTANRENGDSDDDYNVEDEKSWAAFERWEPDPVEADPSIGSRNRKPVDILGMLVGIFGSKEQLINEYCNMLAEKLLNKTDYDVEHETRTLELFKILFGEGSMQRCEIMINDLTASKRTNANIKATAKQKSQQEDQQNKLEERKLSLDIVDAKILSSCFWPPSQAENIIIPKEVDELLEDFANQFHVLKAPRKIIWKKNLGTVKLKLQFEDRSAEYVVSPIHASIIMQFQEQPSWTGKNLAIAVGIPVDILFRRISLWVNKGILVEAPATTNDEHVYTIVENIGESSHSNVHTRVVEAAFIGEEEGEASEEGLLQTKNLVVYEYFVRGMLTNFPSLKLEEIHKRLS</sequence>
<dbReference type="OMA" id="FFAYETL"/>
<dbReference type="GO" id="GO:0070979">
    <property type="term" value="P:protein K11-linked ubiquitination"/>
    <property type="evidence" value="ECO:0007669"/>
    <property type="project" value="TreeGrafter"/>
</dbReference>
<evidence type="ECO:0000256" key="1">
    <source>
        <dbReference type="PROSITE-ProRule" id="PRU00330"/>
    </source>
</evidence>
<proteinExistence type="inferred from homology"/>
<evidence type="ECO:0000256" key="2">
    <source>
        <dbReference type="SAM" id="MobiDB-lite"/>
    </source>
</evidence>
<feature type="region of interest" description="Disordered" evidence="2">
    <location>
        <begin position="201"/>
        <end position="220"/>
    </location>
</feature>
<dbReference type="AlphaFoldDB" id="A0AA38GHG9"/>
<dbReference type="SUPFAM" id="SSF75632">
    <property type="entry name" value="Cullin homology domain"/>
    <property type="match status" value="1"/>
</dbReference>
<dbReference type="InterPro" id="IPR057975">
    <property type="entry name" value="TPR_ANAPC2"/>
</dbReference>
<feature type="domain" description="Cullin family profile" evidence="3">
    <location>
        <begin position="561"/>
        <end position="767"/>
    </location>
</feature>
<dbReference type="PROSITE" id="PS50069">
    <property type="entry name" value="CULLIN_2"/>
    <property type="match status" value="1"/>
</dbReference>
<gene>
    <name evidence="4" type="ORF">KI387_016637</name>
</gene>
<dbReference type="Gene3D" id="1.20.1310.10">
    <property type="entry name" value="Cullin Repeats"/>
    <property type="match status" value="1"/>
</dbReference>
<dbReference type="PANTHER" id="PTHR45957:SF1">
    <property type="entry name" value="ANAPHASE-PROMOTING COMPLEX SUBUNIT 2"/>
    <property type="match status" value="1"/>
</dbReference>
<dbReference type="GO" id="GO:0006511">
    <property type="term" value="P:ubiquitin-dependent protein catabolic process"/>
    <property type="evidence" value="ECO:0007669"/>
    <property type="project" value="InterPro"/>
</dbReference>
<dbReference type="GO" id="GO:0005680">
    <property type="term" value="C:anaphase-promoting complex"/>
    <property type="evidence" value="ECO:0007669"/>
    <property type="project" value="TreeGrafter"/>
</dbReference>
<comment type="caution">
    <text evidence="4">The sequence shown here is derived from an EMBL/GenBank/DDBJ whole genome shotgun (WGS) entry which is preliminary data.</text>
</comment>
<dbReference type="SMART" id="SM00182">
    <property type="entry name" value="CULLIN"/>
    <property type="match status" value="1"/>
</dbReference>
<dbReference type="GO" id="GO:0031625">
    <property type="term" value="F:ubiquitin protein ligase binding"/>
    <property type="evidence" value="ECO:0007669"/>
    <property type="project" value="InterPro"/>
</dbReference>
<dbReference type="InterPro" id="IPR044554">
    <property type="entry name" value="ANAPC2"/>
</dbReference>
<evidence type="ECO:0000313" key="4">
    <source>
        <dbReference type="EMBL" id="KAH9321998.1"/>
    </source>
</evidence>
<accession>A0AA38GHG9</accession>
<dbReference type="InterPro" id="IPR016158">
    <property type="entry name" value="Cullin_homology"/>
</dbReference>
<organism evidence="4 5">
    <name type="scientific">Taxus chinensis</name>
    <name type="common">Chinese yew</name>
    <name type="synonym">Taxus wallichiana var. chinensis</name>
    <dbReference type="NCBI Taxonomy" id="29808"/>
    <lineage>
        <taxon>Eukaryota</taxon>
        <taxon>Viridiplantae</taxon>
        <taxon>Streptophyta</taxon>
        <taxon>Embryophyta</taxon>
        <taxon>Tracheophyta</taxon>
        <taxon>Spermatophyta</taxon>
        <taxon>Pinopsida</taxon>
        <taxon>Pinidae</taxon>
        <taxon>Conifers II</taxon>
        <taxon>Cupressales</taxon>
        <taxon>Taxaceae</taxon>
        <taxon>Taxus</taxon>
    </lineage>
</organism>
<evidence type="ECO:0000259" key="3">
    <source>
        <dbReference type="PROSITE" id="PS50069"/>
    </source>
</evidence>
<dbReference type="GO" id="GO:0007091">
    <property type="term" value="P:metaphase/anaphase transition of mitotic cell cycle"/>
    <property type="evidence" value="ECO:0007669"/>
    <property type="project" value="TreeGrafter"/>
</dbReference>
<keyword evidence="5" id="KW-1185">Reference proteome</keyword>
<dbReference type="Proteomes" id="UP000824469">
    <property type="component" value="Unassembled WGS sequence"/>
</dbReference>
<name>A0AA38GHG9_TAXCH</name>
<dbReference type="InterPro" id="IPR036317">
    <property type="entry name" value="Cullin_homology_sf"/>
</dbReference>
<dbReference type="Pfam" id="PF25773">
    <property type="entry name" value="TPR_ANAPC2"/>
    <property type="match status" value="1"/>
</dbReference>
<evidence type="ECO:0000313" key="5">
    <source>
        <dbReference type="Proteomes" id="UP000824469"/>
    </source>
</evidence>
<dbReference type="EMBL" id="JAHRHJ020000003">
    <property type="protein sequence ID" value="KAH9321998.1"/>
    <property type="molecule type" value="Genomic_DNA"/>
</dbReference>
<dbReference type="Pfam" id="PF26557">
    <property type="entry name" value="Cullin_AB"/>
    <property type="match status" value="1"/>
</dbReference>